<dbReference type="AlphaFoldDB" id="A0A8J5UUE4"/>
<dbReference type="Proteomes" id="UP000694255">
    <property type="component" value="Unassembled WGS sequence"/>
</dbReference>
<evidence type="ECO:0000313" key="2">
    <source>
        <dbReference type="Proteomes" id="UP000694255"/>
    </source>
</evidence>
<name>A0A8J5UUE4_9ASCO</name>
<dbReference type="EMBL" id="JAGSYN010000216">
    <property type="protein sequence ID" value="KAG7661610.1"/>
    <property type="molecule type" value="Genomic_DNA"/>
</dbReference>
<comment type="caution">
    <text evidence="1">The sequence shown here is derived from an EMBL/GenBank/DDBJ whole genome shotgun (WGS) entry which is preliminary data.</text>
</comment>
<organism evidence="1 2">
    <name type="scientific">[Candida] subhashii</name>
    <dbReference type="NCBI Taxonomy" id="561895"/>
    <lineage>
        <taxon>Eukaryota</taxon>
        <taxon>Fungi</taxon>
        <taxon>Dikarya</taxon>
        <taxon>Ascomycota</taxon>
        <taxon>Saccharomycotina</taxon>
        <taxon>Pichiomycetes</taxon>
        <taxon>Debaryomycetaceae</taxon>
        <taxon>Spathaspora</taxon>
    </lineage>
</organism>
<proteinExistence type="predicted"/>
<evidence type="ECO:0000313" key="1">
    <source>
        <dbReference type="EMBL" id="KAG7661610.1"/>
    </source>
</evidence>
<protein>
    <submittedName>
        <fullName evidence="1">Uncharacterized protein</fullName>
    </submittedName>
</protein>
<reference evidence="1 2" key="1">
    <citation type="journal article" date="2021" name="DNA Res.">
        <title>Genome analysis of Candida subhashii reveals its hybrid nature and dual mitochondrial genome conformations.</title>
        <authorList>
            <person name="Mixao V."/>
            <person name="Hegedusova E."/>
            <person name="Saus E."/>
            <person name="Pryszcz L.P."/>
            <person name="Cillingova A."/>
            <person name="Nosek J."/>
            <person name="Gabaldon T."/>
        </authorList>
    </citation>
    <scope>NUCLEOTIDE SEQUENCE [LARGE SCALE GENOMIC DNA]</scope>
    <source>
        <strain evidence="1 2">CBS 10753</strain>
    </source>
</reference>
<accession>A0A8J5UUE4</accession>
<dbReference type="RefSeq" id="XP_049261843.1">
    <property type="nucleotide sequence ID" value="XM_049408883.1"/>
</dbReference>
<sequence length="95" mass="10401">MIVEEAVATNTYADLTITSAALALIKKPAPFLNNMLTSFGRLHPPRKSINSLASIDHDNQFTCTGLYQLSIILIRTGSNLSTRNLTNSGTWTYLS</sequence>
<keyword evidence="2" id="KW-1185">Reference proteome</keyword>
<gene>
    <name evidence="1" type="ORF">J8A68_004878</name>
</gene>
<dbReference type="GeneID" id="73471678"/>